<evidence type="ECO:0000256" key="1">
    <source>
        <dbReference type="RuleBase" id="RU367076"/>
    </source>
</evidence>
<protein>
    <recommendedName>
        <fullName evidence="1">DNA-directed RNA polymerase III subunit RPC3</fullName>
        <shortName evidence="1">RNA polymerase III subunit C3</shortName>
    </recommendedName>
</protein>
<dbReference type="Pfam" id="PF05645">
    <property type="entry name" value="RNA_pol_Rpc82"/>
    <property type="match status" value="1"/>
</dbReference>
<keyword evidence="1" id="KW-0804">Transcription</keyword>
<dbReference type="InterPro" id="IPR039748">
    <property type="entry name" value="RPC3"/>
</dbReference>
<dbReference type="GO" id="GO:0005666">
    <property type="term" value="C:RNA polymerase III complex"/>
    <property type="evidence" value="ECO:0007669"/>
    <property type="project" value="UniProtKB-UniRule"/>
</dbReference>
<dbReference type="PANTHER" id="PTHR12949">
    <property type="entry name" value="RNA POLYMERASE III DNA DIRECTED -RELATED"/>
    <property type="match status" value="1"/>
</dbReference>
<dbReference type="GO" id="GO:0006351">
    <property type="term" value="P:DNA-templated transcription"/>
    <property type="evidence" value="ECO:0007669"/>
    <property type="project" value="InterPro"/>
</dbReference>
<keyword evidence="1" id="KW-0539">Nucleus</keyword>
<comment type="similarity">
    <text evidence="1">Belongs to the eukaryotic RPC3/POLR3C RNA polymerase subunit family.</text>
</comment>
<dbReference type="AlphaFoldDB" id="A0A0A9DAH2"/>
<reference evidence="3" key="1">
    <citation type="submission" date="2014-09" db="EMBL/GenBank/DDBJ databases">
        <authorList>
            <person name="Magalhaes I.L.F."/>
            <person name="Oliveira U."/>
            <person name="Santos F.R."/>
            <person name="Vidigal T.H.D.A."/>
            <person name="Brescovit A.D."/>
            <person name="Santos A.J."/>
        </authorList>
    </citation>
    <scope>NUCLEOTIDE SEQUENCE</scope>
    <source>
        <tissue evidence="3">Shoot tissue taken approximately 20 cm above the soil surface</tissue>
    </source>
</reference>
<keyword evidence="1 3" id="KW-0240">DNA-directed RNA polymerase</keyword>
<dbReference type="InterPro" id="IPR008806">
    <property type="entry name" value="RNA_pol_III_Rpc82_C"/>
</dbReference>
<dbReference type="PANTHER" id="PTHR12949:SF0">
    <property type="entry name" value="DNA-DIRECTED RNA POLYMERASE III SUBUNIT RPC3"/>
    <property type="match status" value="1"/>
</dbReference>
<accession>A0A0A9DAH2</accession>
<sequence length="128" mass="14749">MNFNKLVYAHYVERCPKPEPFFDPLVDEQPTSSRKRAKTVEPVLSLEQKVVNTAALSDAERFSEIPYFMEGSSNANEHNHAIAGGKRKHEALEVDEEESEIAENEVLWRANFEKLIFALKKKNERKQS</sequence>
<name>A0A0A9DAH2_ARUDO</name>
<evidence type="ECO:0000259" key="2">
    <source>
        <dbReference type="Pfam" id="PF05645"/>
    </source>
</evidence>
<reference evidence="3" key="2">
    <citation type="journal article" date="2015" name="Data Brief">
        <title>Shoot transcriptome of the giant reed, Arundo donax.</title>
        <authorList>
            <person name="Barrero R.A."/>
            <person name="Guerrero F.D."/>
            <person name="Moolhuijzen P."/>
            <person name="Goolsby J.A."/>
            <person name="Tidwell J."/>
            <person name="Bellgard S.E."/>
            <person name="Bellgard M.I."/>
        </authorList>
    </citation>
    <scope>NUCLEOTIDE SEQUENCE</scope>
    <source>
        <tissue evidence="3">Shoot tissue taken approximately 20 cm above the soil surface</tissue>
    </source>
</reference>
<dbReference type="EMBL" id="GBRH01213069">
    <property type="protein sequence ID" value="JAD84826.1"/>
    <property type="molecule type" value="Transcribed_RNA"/>
</dbReference>
<evidence type="ECO:0000313" key="3">
    <source>
        <dbReference type="EMBL" id="JAD84826.1"/>
    </source>
</evidence>
<comment type="subunit">
    <text evidence="1">Component of the RNA polymerase III (Pol III) complex consisting of 17 subunits.</text>
</comment>
<feature type="domain" description="RNA polymerase III Rpc82 C -terminal" evidence="2">
    <location>
        <begin position="2"/>
        <end position="122"/>
    </location>
</feature>
<comment type="function">
    <text evidence="1">DNA-dependent RNA polymerase catalyzes the transcription of DNA into RNA using the four ribonucleoside triphosphates as substrates. Specific core component of RNA polymerase III which synthesizes small RNAs, such as 5S rRNA and tRNAs.</text>
</comment>
<proteinExistence type="inferred from homology"/>
<dbReference type="GO" id="GO:0003697">
    <property type="term" value="F:single-stranded DNA binding"/>
    <property type="evidence" value="ECO:0007669"/>
    <property type="project" value="UniProtKB-UniRule"/>
</dbReference>
<organism evidence="3">
    <name type="scientific">Arundo donax</name>
    <name type="common">Giant reed</name>
    <name type="synonym">Donax arundinaceus</name>
    <dbReference type="NCBI Taxonomy" id="35708"/>
    <lineage>
        <taxon>Eukaryota</taxon>
        <taxon>Viridiplantae</taxon>
        <taxon>Streptophyta</taxon>
        <taxon>Embryophyta</taxon>
        <taxon>Tracheophyta</taxon>
        <taxon>Spermatophyta</taxon>
        <taxon>Magnoliopsida</taxon>
        <taxon>Liliopsida</taxon>
        <taxon>Poales</taxon>
        <taxon>Poaceae</taxon>
        <taxon>PACMAD clade</taxon>
        <taxon>Arundinoideae</taxon>
        <taxon>Arundineae</taxon>
        <taxon>Arundo</taxon>
    </lineage>
</organism>
<comment type="subcellular location">
    <subcellularLocation>
        <location evidence="1">Nucleus</location>
    </subcellularLocation>
</comment>